<organism evidence="2 3">
    <name type="scientific">Faecalibacterium prausnitzii</name>
    <dbReference type="NCBI Taxonomy" id="853"/>
    <lineage>
        <taxon>Bacteria</taxon>
        <taxon>Bacillati</taxon>
        <taxon>Bacillota</taxon>
        <taxon>Clostridia</taxon>
        <taxon>Eubacteriales</taxon>
        <taxon>Oscillospiraceae</taxon>
        <taxon>Faecalibacterium</taxon>
    </lineage>
</organism>
<dbReference type="Gene3D" id="3.40.50.720">
    <property type="entry name" value="NAD(P)-binding Rossmann-like Domain"/>
    <property type="match status" value="1"/>
</dbReference>
<evidence type="ECO:0000259" key="1">
    <source>
        <dbReference type="Pfam" id="PF16363"/>
    </source>
</evidence>
<dbReference type="Pfam" id="PF16363">
    <property type="entry name" value="GDP_Man_Dehyd"/>
    <property type="match status" value="1"/>
</dbReference>
<evidence type="ECO:0000313" key="3">
    <source>
        <dbReference type="Proteomes" id="UP000220904"/>
    </source>
</evidence>
<sequence length="351" mass="39555">MLDLNFYKGKRVLVTGHTGFKGSWLCKILANAGAEVTGYSLNPPTHPSLFKIAGIENEIHSVIGDIRDIDALKVAFDNAQPEIVLHLAAQPIVRDSYKDPRYTYETNVMGTVNLLECVRQCPSVKSVLNVTTDKVYHNNEWAWGYRENEPLDGFDPYSNSKSCSELVTHSYKNSFFTDGKVAVSTARAGNVIGGGDFANDRIIPDCVRAMAAKQSIGVRNPYSTRPYQHVLEPLAVYLMIAQKQYEDLKYQGYYNVGPDDCDCVTTGELVDLFCKYWGQGAKWENHAEANAPHEANFLKLDCSKVKATFGWKPRWHIEECMDMTCRFSKVWLAGGDVSVEMDKEIREFFKE</sequence>
<dbReference type="EMBL" id="NOUV01000019">
    <property type="protein sequence ID" value="PDX85704.1"/>
    <property type="molecule type" value="Genomic_DNA"/>
</dbReference>
<proteinExistence type="predicted"/>
<dbReference type="OrthoDB" id="9779041at2"/>
<dbReference type="PANTHER" id="PTHR43000">
    <property type="entry name" value="DTDP-D-GLUCOSE 4,6-DEHYDRATASE-RELATED"/>
    <property type="match status" value="1"/>
</dbReference>
<accession>A0A2A7B2U3</accession>
<dbReference type="RefSeq" id="WP_097793173.1">
    <property type="nucleotide sequence ID" value="NZ_NOUV01000019.1"/>
</dbReference>
<dbReference type="InterPro" id="IPR013445">
    <property type="entry name" value="CDP_4_6_deHydtase"/>
</dbReference>
<dbReference type="NCBIfam" id="TIGR02622">
    <property type="entry name" value="CDP_4_6_dhtase"/>
    <property type="match status" value="1"/>
</dbReference>
<protein>
    <submittedName>
        <fullName evidence="2">CDP-glucose 4,6-dehydratase</fullName>
    </submittedName>
</protein>
<dbReference type="SUPFAM" id="SSF51735">
    <property type="entry name" value="NAD(P)-binding Rossmann-fold domains"/>
    <property type="match status" value="1"/>
</dbReference>
<dbReference type="CDD" id="cd05252">
    <property type="entry name" value="CDP_GD_SDR_e"/>
    <property type="match status" value="1"/>
</dbReference>
<evidence type="ECO:0000313" key="2">
    <source>
        <dbReference type="EMBL" id="PDX85704.1"/>
    </source>
</evidence>
<comment type="caution">
    <text evidence="2">The sequence shown here is derived from an EMBL/GenBank/DDBJ whole genome shotgun (WGS) entry which is preliminary data.</text>
</comment>
<dbReference type="Proteomes" id="UP000220904">
    <property type="component" value="Unassembled WGS sequence"/>
</dbReference>
<reference evidence="2 3" key="1">
    <citation type="journal article" date="2017" name="Front. Microbiol.">
        <title>New Insights into the Diversity of the Genus Faecalibacterium.</title>
        <authorList>
            <person name="Benevides L."/>
            <person name="Burman S."/>
            <person name="Martin R."/>
            <person name="Robert V."/>
            <person name="Thomas M."/>
            <person name="Miquel S."/>
            <person name="Chain F."/>
            <person name="Sokol H."/>
            <person name="Bermudez-Humaran L.G."/>
            <person name="Morrison M."/>
            <person name="Langella P."/>
            <person name="Azevedo V.A."/>
            <person name="Chatel J.M."/>
            <person name="Soares S."/>
        </authorList>
    </citation>
    <scope>NUCLEOTIDE SEQUENCE [LARGE SCALE GENOMIC DNA]</scope>
    <source>
        <strain evidence="2 3">AHMP21</strain>
    </source>
</reference>
<feature type="domain" description="NAD(P)-binding" evidence="1">
    <location>
        <begin position="13"/>
        <end position="323"/>
    </location>
</feature>
<dbReference type="InterPro" id="IPR036291">
    <property type="entry name" value="NAD(P)-bd_dom_sf"/>
</dbReference>
<dbReference type="AlphaFoldDB" id="A0A2A7B2U3"/>
<gene>
    <name evidence="2" type="primary">rfbG</name>
    <name evidence="2" type="ORF">CHR60_11695</name>
</gene>
<dbReference type="Gene3D" id="3.90.25.10">
    <property type="entry name" value="UDP-galactose 4-epimerase, domain 1"/>
    <property type="match status" value="1"/>
</dbReference>
<dbReference type="InterPro" id="IPR016040">
    <property type="entry name" value="NAD(P)-bd_dom"/>
</dbReference>
<name>A0A2A7B2U3_9FIRM</name>